<dbReference type="Proteomes" id="UP000250079">
    <property type="component" value="Chromosome"/>
</dbReference>
<dbReference type="AlphaFoldDB" id="A0A2Z2NV55"/>
<dbReference type="KEGG" id="gai:IMCC3135_26505"/>
<evidence type="ECO:0000256" key="1">
    <source>
        <dbReference type="SAM" id="Phobius"/>
    </source>
</evidence>
<dbReference type="RefSeq" id="WP_157736279.1">
    <property type="nucleotide sequence ID" value="NZ_CP018632.1"/>
</dbReference>
<keyword evidence="3" id="KW-1185">Reference proteome</keyword>
<keyword evidence="1" id="KW-0472">Membrane</keyword>
<dbReference type="EMBL" id="CP018632">
    <property type="protein sequence ID" value="ASJ75356.1"/>
    <property type="molecule type" value="Genomic_DNA"/>
</dbReference>
<feature type="transmembrane region" description="Helical" evidence="1">
    <location>
        <begin position="67"/>
        <end position="92"/>
    </location>
</feature>
<gene>
    <name evidence="2" type="ORF">IMCC3135_26505</name>
</gene>
<accession>A0A2Z2NV55</accession>
<evidence type="ECO:0000313" key="2">
    <source>
        <dbReference type="EMBL" id="ASJ75356.1"/>
    </source>
</evidence>
<organism evidence="2 3">
    <name type="scientific">Granulosicoccus antarcticus IMCC3135</name>
    <dbReference type="NCBI Taxonomy" id="1192854"/>
    <lineage>
        <taxon>Bacteria</taxon>
        <taxon>Pseudomonadati</taxon>
        <taxon>Pseudomonadota</taxon>
        <taxon>Gammaproteobacteria</taxon>
        <taxon>Chromatiales</taxon>
        <taxon>Granulosicoccaceae</taxon>
        <taxon>Granulosicoccus</taxon>
    </lineage>
</organism>
<reference evidence="2 3" key="1">
    <citation type="submission" date="2016-12" db="EMBL/GenBank/DDBJ databases">
        <authorList>
            <person name="Song W.-J."/>
            <person name="Kurnit D.M."/>
        </authorList>
    </citation>
    <scope>NUCLEOTIDE SEQUENCE [LARGE SCALE GENOMIC DNA]</scope>
    <source>
        <strain evidence="2 3">IMCC3135</strain>
    </source>
</reference>
<keyword evidence="1" id="KW-0812">Transmembrane</keyword>
<sequence>MTHRQYLTLAVLVALMMAIAIGLGQWSANLNPDGIIPHTPIAEVAPSAESNEAADVVESVPAEARSAFTFGASMGLLATGMLYCMLAAVLLLKAKSRGFPASKFIYSVAGLAVAGFALSYLIDDYFY</sequence>
<keyword evidence="1" id="KW-1133">Transmembrane helix</keyword>
<evidence type="ECO:0000313" key="3">
    <source>
        <dbReference type="Proteomes" id="UP000250079"/>
    </source>
</evidence>
<protein>
    <submittedName>
        <fullName evidence="2">Uncharacterized protein</fullName>
    </submittedName>
</protein>
<feature type="transmembrane region" description="Helical" evidence="1">
    <location>
        <begin position="7"/>
        <end position="28"/>
    </location>
</feature>
<name>A0A2Z2NV55_9GAMM</name>
<proteinExistence type="predicted"/>
<feature type="transmembrane region" description="Helical" evidence="1">
    <location>
        <begin position="104"/>
        <end position="122"/>
    </location>
</feature>